<dbReference type="RefSeq" id="WP_171899089.1">
    <property type="nucleotide sequence ID" value="NZ_LT607756.1"/>
</dbReference>
<dbReference type="Gene3D" id="1.10.730.10">
    <property type="entry name" value="Isoleucyl-tRNA Synthetase, Domain 1"/>
    <property type="match status" value="1"/>
</dbReference>
<dbReference type="GO" id="GO:0006431">
    <property type="term" value="P:methionyl-tRNA aminoacylation"/>
    <property type="evidence" value="ECO:0007669"/>
    <property type="project" value="UniProtKB-UniRule"/>
</dbReference>
<feature type="domain" description="TRNA-binding" evidence="15">
    <location>
        <begin position="563"/>
        <end position="660"/>
    </location>
</feature>
<feature type="short sequence motif" description="'HIGH' region" evidence="14">
    <location>
        <begin position="11"/>
        <end position="21"/>
    </location>
</feature>
<dbReference type="InterPro" id="IPR015413">
    <property type="entry name" value="Methionyl/Leucyl_tRNA_Synth"/>
</dbReference>
<dbReference type="InterPro" id="IPR033911">
    <property type="entry name" value="MetRS_core"/>
</dbReference>
<dbReference type="InterPro" id="IPR041872">
    <property type="entry name" value="Anticodon_Met"/>
</dbReference>
<dbReference type="SUPFAM" id="SSF57770">
    <property type="entry name" value="Methionyl-tRNA synthetase (MetRS), Zn-domain"/>
    <property type="match status" value="1"/>
</dbReference>
<gene>
    <name evidence="14 16" type="primary">metG</name>
    <name evidence="16" type="ORF">MCBB_0973</name>
</gene>
<comment type="function">
    <text evidence="14">Is required not only for elongation of protein synthesis but also for the initiation of all mRNA translation through initiator tRNA(fMet) aminoacylation.</text>
</comment>
<dbReference type="SUPFAM" id="SSF52374">
    <property type="entry name" value="Nucleotidylyl transferase"/>
    <property type="match status" value="1"/>
</dbReference>
<keyword evidence="3 14" id="KW-0963">Cytoplasm</keyword>
<dbReference type="Pfam" id="PF01588">
    <property type="entry name" value="tRNA_bind"/>
    <property type="match status" value="1"/>
</dbReference>
<feature type="short sequence motif" description="'KMSKS' region" evidence="14">
    <location>
        <begin position="326"/>
        <end position="330"/>
    </location>
</feature>
<keyword evidence="6 14" id="KW-0479">Metal-binding</keyword>
<dbReference type="InterPro" id="IPR002547">
    <property type="entry name" value="tRNA-bd_dom"/>
</dbReference>
<evidence type="ECO:0000256" key="6">
    <source>
        <dbReference type="ARBA" id="ARBA00022723"/>
    </source>
</evidence>
<evidence type="ECO:0000256" key="8">
    <source>
        <dbReference type="ARBA" id="ARBA00022833"/>
    </source>
</evidence>
<evidence type="ECO:0000256" key="2">
    <source>
        <dbReference type="ARBA" id="ARBA00011738"/>
    </source>
</evidence>
<dbReference type="GO" id="GO:0005524">
    <property type="term" value="F:ATP binding"/>
    <property type="evidence" value="ECO:0007669"/>
    <property type="project" value="UniProtKB-UniRule"/>
</dbReference>
<feature type="binding site" evidence="14">
    <location>
        <position position="329"/>
    </location>
    <ligand>
        <name>ATP</name>
        <dbReference type="ChEBI" id="CHEBI:30616"/>
    </ligand>
</feature>
<comment type="subunit">
    <text evidence="2 14">Homodimer.</text>
</comment>
<keyword evidence="9 14" id="KW-0067">ATP-binding</keyword>
<dbReference type="PATRIC" id="fig|129848.4.peg.978"/>
<comment type="subcellular location">
    <subcellularLocation>
        <location evidence="1 14">Cytoplasm</location>
    </subcellularLocation>
</comment>
<dbReference type="InterPro" id="IPR014729">
    <property type="entry name" value="Rossmann-like_a/b/a_fold"/>
</dbReference>
<feature type="binding site" evidence="14">
    <location>
        <position position="143"/>
    </location>
    <ligand>
        <name>Zn(2+)</name>
        <dbReference type="ChEBI" id="CHEBI:29105"/>
    </ligand>
</feature>
<dbReference type="AlphaFoldDB" id="A0A1D3L1W6"/>
<dbReference type="OrthoDB" id="371856at2157"/>
<proteinExistence type="inferred from homology"/>
<dbReference type="Gene3D" id="3.40.50.620">
    <property type="entry name" value="HUPs"/>
    <property type="match status" value="1"/>
</dbReference>
<dbReference type="GO" id="GO:0017101">
    <property type="term" value="C:aminoacyl-tRNA synthetase multienzyme complex"/>
    <property type="evidence" value="ECO:0007669"/>
    <property type="project" value="TreeGrafter"/>
</dbReference>
<evidence type="ECO:0000256" key="3">
    <source>
        <dbReference type="ARBA" id="ARBA00022490"/>
    </source>
</evidence>
<accession>A0A1D3L1W6</accession>
<dbReference type="KEGG" id="mcub:MCBB_0973"/>
<dbReference type="InterPro" id="IPR029038">
    <property type="entry name" value="MetRS_Zn"/>
</dbReference>
<evidence type="ECO:0000256" key="7">
    <source>
        <dbReference type="ARBA" id="ARBA00022741"/>
    </source>
</evidence>
<evidence type="ECO:0000256" key="9">
    <source>
        <dbReference type="ARBA" id="ARBA00022840"/>
    </source>
</evidence>
<evidence type="ECO:0000313" key="16">
    <source>
        <dbReference type="EMBL" id="SCG85533.1"/>
    </source>
</evidence>
<dbReference type="Proteomes" id="UP000094707">
    <property type="component" value="Chromosome I"/>
</dbReference>
<evidence type="ECO:0000256" key="12">
    <source>
        <dbReference type="ARBA" id="ARBA00023146"/>
    </source>
</evidence>
<keyword evidence="10 14" id="KW-0694">RNA-binding</keyword>
<feature type="binding site" evidence="14">
    <location>
        <position position="156"/>
    </location>
    <ligand>
        <name>Zn(2+)</name>
        <dbReference type="ChEBI" id="CHEBI:29105"/>
    </ligand>
</feature>
<dbReference type="NCBIfam" id="TIGR00398">
    <property type="entry name" value="metG"/>
    <property type="match status" value="1"/>
</dbReference>
<evidence type="ECO:0000256" key="5">
    <source>
        <dbReference type="ARBA" id="ARBA00022598"/>
    </source>
</evidence>
<feature type="binding site" evidence="14">
    <location>
        <position position="159"/>
    </location>
    <ligand>
        <name>Zn(2+)</name>
        <dbReference type="ChEBI" id="CHEBI:29105"/>
    </ligand>
</feature>
<dbReference type="CDD" id="cd02800">
    <property type="entry name" value="tRNA_bind_EcMetRS_like"/>
    <property type="match status" value="1"/>
</dbReference>
<dbReference type="InterPro" id="IPR023458">
    <property type="entry name" value="Met-tRNA_ligase_1"/>
</dbReference>
<dbReference type="Gene3D" id="2.20.28.20">
    <property type="entry name" value="Methionyl-tRNA synthetase, Zn-domain"/>
    <property type="match status" value="1"/>
</dbReference>
<evidence type="ECO:0000256" key="14">
    <source>
        <dbReference type="HAMAP-Rule" id="MF_00098"/>
    </source>
</evidence>
<protein>
    <recommendedName>
        <fullName evidence="14">Methionine--tRNA ligase</fullName>
        <ecNumber evidence="14">6.1.1.10</ecNumber>
    </recommendedName>
    <alternativeName>
        <fullName evidence="14">Methionyl-tRNA synthetase</fullName>
        <shortName evidence="14">MetRS</shortName>
    </alternativeName>
</protein>
<dbReference type="Pfam" id="PF09334">
    <property type="entry name" value="tRNA-synt_1g"/>
    <property type="match status" value="1"/>
</dbReference>
<dbReference type="SUPFAM" id="SSF50249">
    <property type="entry name" value="Nucleic acid-binding proteins"/>
    <property type="match status" value="1"/>
</dbReference>
<comment type="cofactor">
    <cofactor evidence="14">
        <name>Zn(2+)</name>
        <dbReference type="ChEBI" id="CHEBI:29105"/>
    </cofactor>
    <text evidence="14">Binds 1 zinc ion per subunit.</text>
</comment>
<feature type="binding site" evidence="14">
    <location>
        <position position="146"/>
    </location>
    <ligand>
        <name>Zn(2+)</name>
        <dbReference type="ChEBI" id="CHEBI:29105"/>
    </ligand>
</feature>
<keyword evidence="4 14" id="KW-0820">tRNA-binding</keyword>
<dbReference type="EMBL" id="LT607756">
    <property type="protein sequence ID" value="SCG85533.1"/>
    <property type="molecule type" value="Genomic_DNA"/>
</dbReference>
<name>A0A1D3L1W6_9EURY</name>
<dbReference type="PROSITE" id="PS50886">
    <property type="entry name" value="TRBD"/>
    <property type="match status" value="1"/>
</dbReference>
<dbReference type="InterPro" id="IPR012340">
    <property type="entry name" value="NA-bd_OB-fold"/>
</dbReference>
<keyword evidence="12 14" id="KW-0030">Aminoacyl-tRNA synthetase</keyword>
<dbReference type="SUPFAM" id="SSF47323">
    <property type="entry name" value="Anticodon-binding domain of a subclass of class I aminoacyl-tRNA synthetases"/>
    <property type="match status" value="1"/>
</dbReference>
<organism evidence="16 17">
    <name type="scientific">Methanobacterium congolense</name>
    <dbReference type="NCBI Taxonomy" id="118062"/>
    <lineage>
        <taxon>Archaea</taxon>
        <taxon>Methanobacteriati</taxon>
        <taxon>Methanobacteriota</taxon>
        <taxon>Methanomada group</taxon>
        <taxon>Methanobacteria</taxon>
        <taxon>Methanobacteriales</taxon>
        <taxon>Methanobacteriaceae</taxon>
        <taxon>Methanobacterium</taxon>
    </lineage>
</organism>
<dbReference type="NCBIfam" id="TIGR00399">
    <property type="entry name" value="metG_C_term"/>
    <property type="match status" value="1"/>
</dbReference>
<dbReference type="NCBIfam" id="NF001100">
    <property type="entry name" value="PRK00133.1"/>
    <property type="match status" value="1"/>
</dbReference>
<dbReference type="InterPro" id="IPR014758">
    <property type="entry name" value="Met-tRNA_synth"/>
</dbReference>
<evidence type="ECO:0000256" key="13">
    <source>
        <dbReference type="ARBA" id="ARBA00047364"/>
    </source>
</evidence>
<dbReference type="GO" id="GO:0005829">
    <property type="term" value="C:cytosol"/>
    <property type="evidence" value="ECO:0007669"/>
    <property type="project" value="TreeGrafter"/>
</dbReference>
<dbReference type="FunFam" id="2.20.28.20:FF:000001">
    <property type="entry name" value="Methionine--tRNA ligase"/>
    <property type="match status" value="1"/>
</dbReference>
<evidence type="ECO:0000256" key="4">
    <source>
        <dbReference type="ARBA" id="ARBA00022555"/>
    </source>
</evidence>
<dbReference type="GeneID" id="30411821"/>
<dbReference type="GO" id="GO:0046872">
    <property type="term" value="F:metal ion binding"/>
    <property type="evidence" value="ECO:0007669"/>
    <property type="project" value="UniProtKB-KW"/>
</dbReference>
<dbReference type="CDD" id="cd07957">
    <property type="entry name" value="Anticodon_Ia_Met"/>
    <property type="match status" value="1"/>
</dbReference>
<keyword evidence="7 14" id="KW-0547">Nucleotide-binding</keyword>
<dbReference type="EC" id="6.1.1.10" evidence="14"/>
<evidence type="ECO:0000259" key="15">
    <source>
        <dbReference type="PROSITE" id="PS50886"/>
    </source>
</evidence>
<dbReference type="STRING" id="118062.MCBB_0973"/>
<comment type="similarity">
    <text evidence="14">Belongs to the class-I aminoacyl-tRNA synthetase family. MetG type 1 subfamily.</text>
</comment>
<dbReference type="GO" id="GO:0004825">
    <property type="term" value="F:methionine-tRNA ligase activity"/>
    <property type="evidence" value="ECO:0007669"/>
    <property type="project" value="UniProtKB-UniRule"/>
</dbReference>
<keyword evidence="5 14" id="KW-0436">Ligase</keyword>
<dbReference type="Pfam" id="PF19303">
    <property type="entry name" value="Anticodon_3"/>
    <property type="match status" value="1"/>
</dbReference>
<dbReference type="CDD" id="cd00814">
    <property type="entry name" value="MetRS_core"/>
    <property type="match status" value="1"/>
</dbReference>
<comment type="catalytic activity">
    <reaction evidence="13 14">
        <text>tRNA(Met) + L-methionine + ATP = L-methionyl-tRNA(Met) + AMP + diphosphate</text>
        <dbReference type="Rhea" id="RHEA:13481"/>
        <dbReference type="Rhea" id="RHEA-COMP:9667"/>
        <dbReference type="Rhea" id="RHEA-COMP:9698"/>
        <dbReference type="ChEBI" id="CHEBI:30616"/>
        <dbReference type="ChEBI" id="CHEBI:33019"/>
        <dbReference type="ChEBI" id="CHEBI:57844"/>
        <dbReference type="ChEBI" id="CHEBI:78442"/>
        <dbReference type="ChEBI" id="CHEBI:78530"/>
        <dbReference type="ChEBI" id="CHEBI:456215"/>
        <dbReference type="EC" id="6.1.1.10"/>
    </reaction>
</comment>
<keyword evidence="11 14" id="KW-0648">Protein biosynthesis</keyword>
<reference evidence="16 17" key="1">
    <citation type="submission" date="2016-08" db="EMBL/GenBank/DDBJ databases">
        <authorList>
            <person name="Seilhamer J.J."/>
        </authorList>
    </citation>
    <scope>NUCLEOTIDE SEQUENCE [LARGE SCALE GENOMIC DNA]</scope>
    <source>
        <strain evidence="16">Buetzberg</strain>
    </source>
</reference>
<evidence type="ECO:0000256" key="1">
    <source>
        <dbReference type="ARBA" id="ARBA00004496"/>
    </source>
</evidence>
<evidence type="ECO:0000256" key="10">
    <source>
        <dbReference type="ARBA" id="ARBA00022884"/>
    </source>
</evidence>
<sequence length="660" mass="75991">MSKVFITCALPYANGPCHLGHLRSTYIPADIYARYNRMKGNDVLMVCATDEHGTPIAVRAEQEGVPPKEIAGRYHDMIKHDLESCNISLDSFTRTTDPTHYEISQNFFLKLYEKGYIYEQVIKQPYCEECNRFLPDRYVEGKCPHCGAEGARGDHCEACGRHLEPIQLVEPACLICNSKPEIRESKQYFFKLSHFQEDLKEWIENNDELPPNVKNYALQWLKEGLKDWILTRDMEWGIPVPLDDAEGKIIYVWGEAFLGYISSASQWSKRENKPWEDYWNDRAVHFIGKDIIYHHSIFWPALLMAHDCKLPSTIIAGEYLSLEGRKMSTSKNWVIWAEDFLKTFDADLLRYYLIANAPLTRDTDFSWDDFQRRVNDELADVLGNFLHRTFTFTHKFFDGRIPEPSKFDENDEEFEKRMKELPEKVSEHIEKFKFREGLIEIIKLAKYANKYFNDKEPWKAVKTNKDEAANCLYLCNQLTKVLAVLLVPYIPEKTGEIFKVLGINQDRITWDDSKVQLPSGMEIGKAKPIFKKIDDEVIEKEKNVLYESLEDEDNMKDIISIDDFAKVDLRVGKIIGAESVKGSKNLLKLSVDIGSKKIQVVAGVAKKYAPEEVLNRKVIVVVNLEPAKLFGIKSEGMILATDDNMSLLTAEGADIGEQIK</sequence>
<keyword evidence="17" id="KW-1185">Reference proteome</keyword>
<dbReference type="PANTHER" id="PTHR45765">
    <property type="entry name" value="METHIONINE--TRNA LIGASE"/>
    <property type="match status" value="1"/>
</dbReference>
<dbReference type="PRINTS" id="PR01041">
    <property type="entry name" value="TRNASYNTHMET"/>
</dbReference>
<dbReference type="InterPro" id="IPR004495">
    <property type="entry name" value="Met-tRNA-synth_bsu_C"/>
</dbReference>
<dbReference type="Gene3D" id="2.40.50.140">
    <property type="entry name" value="Nucleic acid-binding proteins"/>
    <property type="match status" value="1"/>
</dbReference>
<keyword evidence="8 14" id="KW-0862">Zinc</keyword>
<dbReference type="HAMAP" id="MF_00098">
    <property type="entry name" value="Met_tRNA_synth_type1"/>
    <property type="match status" value="1"/>
</dbReference>
<dbReference type="PANTHER" id="PTHR45765:SF1">
    <property type="entry name" value="METHIONINE--TRNA LIGASE, CYTOPLASMIC"/>
    <property type="match status" value="1"/>
</dbReference>
<dbReference type="InterPro" id="IPR009080">
    <property type="entry name" value="tRNAsynth_Ia_anticodon-bd"/>
</dbReference>
<dbReference type="GO" id="GO:0000049">
    <property type="term" value="F:tRNA binding"/>
    <property type="evidence" value="ECO:0007669"/>
    <property type="project" value="UniProtKB-UniRule"/>
</dbReference>
<evidence type="ECO:0000313" key="17">
    <source>
        <dbReference type="Proteomes" id="UP000094707"/>
    </source>
</evidence>
<evidence type="ECO:0000256" key="11">
    <source>
        <dbReference type="ARBA" id="ARBA00022917"/>
    </source>
</evidence>